<dbReference type="GO" id="GO:0008168">
    <property type="term" value="F:methyltransferase activity"/>
    <property type="evidence" value="ECO:0007669"/>
    <property type="project" value="UniProtKB-KW"/>
</dbReference>
<dbReference type="EMBL" id="CP038013">
    <property type="protein sequence ID" value="QBQ07469.1"/>
    <property type="molecule type" value="Genomic_DNA"/>
</dbReference>
<dbReference type="CDD" id="cd11648">
    <property type="entry name" value="RsmI"/>
    <property type="match status" value="1"/>
</dbReference>
<keyword evidence="2" id="KW-0698">rRNA processing</keyword>
<dbReference type="Proteomes" id="UP000294309">
    <property type="component" value="Chromosome"/>
</dbReference>
<keyword evidence="8" id="KW-1185">Reference proteome</keyword>
<accession>A0A4V1AQ70</accession>
<protein>
    <submittedName>
        <fullName evidence="7">16S rRNA (Cytidine1402-2'-O)-methyltransferase</fullName>
    </submittedName>
</protein>
<evidence type="ECO:0000256" key="1">
    <source>
        <dbReference type="ARBA" id="ARBA00022490"/>
    </source>
</evidence>
<evidence type="ECO:0000256" key="3">
    <source>
        <dbReference type="ARBA" id="ARBA00022603"/>
    </source>
</evidence>
<dbReference type="NCBIfam" id="TIGR00096">
    <property type="entry name" value="16S rRNA (cytidine(1402)-2'-O)-methyltransferase"/>
    <property type="match status" value="1"/>
</dbReference>
<keyword evidence="1" id="KW-0963">Cytoplasm</keyword>
<evidence type="ECO:0000313" key="8">
    <source>
        <dbReference type="Proteomes" id="UP000294309"/>
    </source>
</evidence>
<dbReference type="Pfam" id="PF00590">
    <property type="entry name" value="TP_methylase"/>
    <property type="match status" value="1"/>
</dbReference>
<dbReference type="InterPro" id="IPR014776">
    <property type="entry name" value="4pyrrole_Mease_sub2"/>
</dbReference>
<dbReference type="PANTHER" id="PTHR46111:SF1">
    <property type="entry name" value="RIBOSOMAL RNA SMALL SUBUNIT METHYLTRANSFERASE I"/>
    <property type="match status" value="1"/>
</dbReference>
<evidence type="ECO:0000256" key="4">
    <source>
        <dbReference type="ARBA" id="ARBA00022679"/>
    </source>
</evidence>
<evidence type="ECO:0000313" key="7">
    <source>
        <dbReference type="EMBL" id="QBQ07469.1"/>
    </source>
</evidence>
<keyword evidence="4 7" id="KW-0808">Transferase</keyword>
<dbReference type="InterPro" id="IPR035996">
    <property type="entry name" value="4pyrrol_Methylase_sf"/>
</dbReference>
<dbReference type="KEGG" id="sgq:SGLAD_v1c02700"/>
<evidence type="ECO:0000259" key="6">
    <source>
        <dbReference type="Pfam" id="PF00590"/>
    </source>
</evidence>
<gene>
    <name evidence="7" type="primary">rsmI</name>
    <name evidence="7" type="ORF">SGLAD_v1c02700</name>
</gene>
<dbReference type="Gene3D" id="3.30.950.10">
    <property type="entry name" value="Methyltransferase, Cobalt-precorrin-4 Transmethylase, Domain 2"/>
    <property type="match status" value="1"/>
</dbReference>
<dbReference type="InterPro" id="IPR000878">
    <property type="entry name" value="4pyrrol_Mease"/>
</dbReference>
<dbReference type="PROSITE" id="PS01296">
    <property type="entry name" value="RSMI"/>
    <property type="match status" value="1"/>
</dbReference>
<proteinExistence type="predicted"/>
<sequence>MKIQKTFKDNFPIIYIVGTPIGNINDFSFRAIDILNKVEVIYCEDTRTSHVLLKNYQIQNNLSSLHKYNEVFKSQQIENDLINNKSIAIISDAGVPCISDPGSKLLNSLLEKEINFSISAINCGPAYIHALVMSGFETKKNIFIGFLDKRIENIKAEIETIFTNNKDTVICFYESVHRIVNTINVLKNILDKNTKIVIIREISKINEEIIRGNIEEIFFYINSKDFVQKGEFVVVIDKNSFKKAEKLNSNELVTKVKELINEGISKKEAIKIIAKNQGVNKTDLYSIIHKKNK</sequence>
<dbReference type="GO" id="GO:0006364">
    <property type="term" value="P:rRNA processing"/>
    <property type="evidence" value="ECO:0007669"/>
    <property type="project" value="UniProtKB-KW"/>
</dbReference>
<evidence type="ECO:0000256" key="2">
    <source>
        <dbReference type="ARBA" id="ARBA00022552"/>
    </source>
</evidence>
<dbReference type="OrthoDB" id="9809084at2"/>
<feature type="domain" description="Tetrapyrrole methylase" evidence="6">
    <location>
        <begin position="14"/>
        <end position="217"/>
    </location>
</feature>
<reference evidence="7 8" key="1">
    <citation type="submission" date="2019-03" db="EMBL/GenBank/DDBJ databases">
        <title>Complete genome sequence of Spiroplasma gladiatoris TG-1 (DSM 22552).</title>
        <authorList>
            <person name="Lin Y.-C."/>
            <person name="Chou L."/>
            <person name="Kuo C.-H."/>
        </authorList>
    </citation>
    <scope>NUCLEOTIDE SEQUENCE [LARGE SCALE GENOMIC DNA]</scope>
    <source>
        <strain evidence="7 8">TG-1</strain>
    </source>
</reference>
<dbReference type="AlphaFoldDB" id="A0A4V1AQ70"/>
<evidence type="ECO:0000256" key="5">
    <source>
        <dbReference type="ARBA" id="ARBA00022691"/>
    </source>
</evidence>
<dbReference type="PANTHER" id="PTHR46111">
    <property type="entry name" value="RIBOSOMAL RNA SMALL SUBUNIT METHYLTRANSFERASE I"/>
    <property type="match status" value="1"/>
</dbReference>
<dbReference type="GO" id="GO:0032259">
    <property type="term" value="P:methylation"/>
    <property type="evidence" value="ECO:0007669"/>
    <property type="project" value="UniProtKB-KW"/>
</dbReference>
<dbReference type="SUPFAM" id="SSF53790">
    <property type="entry name" value="Tetrapyrrole methylase"/>
    <property type="match status" value="1"/>
</dbReference>
<name>A0A4V1AQ70_9MOLU</name>
<keyword evidence="3 7" id="KW-0489">Methyltransferase</keyword>
<organism evidence="7 8">
    <name type="scientific">Spiroplasma gladiatoris</name>
    <dbReference type="NCBI Taxonomy" id="2143"/>
    <lineage>
        <taxon>Bacteria</taxon>
        <taxon>Bacillati</taxon>
        <taxon>Mycoplasmatota</taxon>
        <taxon>Mollicutes</taxon>
        <taxon>Entomoplasmatales</taxon>
        <taxon>Spiroplasmataceae</taxon>
        <taxon>Spiroplasma</taxon>
    </lineage>
</organism>
<dbReference type="InterPro" id="IPR014777">
    <property type="entry name" value="4pyrrole_Mease_sub1"/>
</dbReference>
<keyword evidence="5" id="KW-0949">S-adenosyl-L-methionine</keyword>
<dbReference type="InterPro" id="IPR018063">
    <property type="entry name" value="SAM_MeTrfase_RsmI_CS"/>
</dbReference>
<dbReference type="RefSeq" id="WP_134297261.1">
    <property type="nucleotide sequence ID" value="NZ_CP038013.1"/>
</dbReference>
<dbReference type="Gene3D" id="3.40.1010.10">
    <property type="entry name" value="Cobalt-precorrin-4 Transmethylase, Domain 1"/>
    <property type="match status" value="1"/>
</dbReference>
<dbReference type="InterPro" id="IPR008189">
    <property type="entry name" value="rRNA_ssu_MeTfrase_I"/>
</dbReference>
<dbReference type="PIRSF" id="PIRSF005917">
    <property type="entry name" value="MTase_YraL"/>
    <property type="match status" value="1"/>
</dbReference>